<keyword evidence="1" id="KW-1133">Transmembrane helix</keyword>
<evidence type="ECO:0000256" key="1">
    <source>
        <dbReference type="SAM" id="Phobius"/>
    </source>
</evidence>
<accession>A0ABT8E7X5</accession>
<organism evidence="2 3">
    <name type="scientific">Fictibacillus terranigra</name>
    <dbReference type="NCBI Taxonomy" id="3058424"/>
    <lineage>
        <taxon>Bacteria</taxon>
        <taxon>Bacillati</taxon>
        <taxon>Bacillota</taxon>
        <taxon>Bacilli</taxon>
        <taxon>Bacillales</taxon>
        <taxon>Fictibacillaceae</taxon>
        <taxon>Fictibacillus</taxon>
    </lineage>
</organism>
<keyword evidence="1" id="KW-0812">Transmembrane</keyword>
<protein>
    <submittedName>
        <fullName evidence="2">Uncharacterized protein</fullName>
    </submittedName>
</protein>
<dbReference type="Pfam" id="PF07301">
    <property type="entry name" value="DUF1453"/>
    <property type="match status" value="1"/>
</dbReference>
<evidence type="ECO:0000313" key="3">
    <source>
        <dbReference type="Proteomes" id="UP001168694"/>
    </source>
</evidence>
<name>A0ABT8E7X5_9BACL</name>
<comment type="caution">
    <text evidence="2">The sequence shown here is derived from an EMBL/GenBank/DDBJ whole genome shotgun (WGS) entry which is preliminary data.</text>
</comment>
<dbReference type="RefSeq" id="WP_290400085.1">
    <property type="nucleotide sequence ID" value="NZ_JAUHLN010000002.1"/>
</dbReference>
<keyword evidence="3" id="KW-1185">Reference proteome</keyword>
<reference evidence="2" key="1">
    <citation type="submission" date="2023-06" db="EMBL/GenBank/DDBJ databases">
        <title>Draft Genome Sequences of Representative Paenibacillus Polymyxa, Bacillus cereus, Fictibacillus sp., and Brevibacillus agri Strains Isolated from Amazonian Dark Earth.</title>
        <authorList>
            <person name="Pellegrinetti T.A."/>
            <person name="Cunha I.C.M."/>
            <person name="Chaves M.G."/>
            <person name="Freitas A.S."/>
            <person name="Silva A.V.R."/>
            <person name="Tsai S.M."/>
            <person name="Mendes L.W."/>
        </authorList>
    </citation>
    <scope>NUCLEOTIDE SEQUENCE</scope>
    <source>
        <strain evidence="2">CENA-BCM004</strain>
    </source>
</reference>
<feature type="transmembrane region" description="Helical" evidence="1">
    <location>
        <begin position="106"/>
        <end position="126"/>
    </location>
</feature>
<proteinExistence type="predicted"/>
<gene>
    <name evidence="2" type="ORF">QYF49_13410</name>
</gene>
<dbReference type="EMBL" id="JAUHLN010000002">
    <property type="protein sequence ID" value="MDN4074002.1"/>
    <property type="molecule type" value="Genomic_DNA"/>
</dbReference>
<feature type="transmembrane region" description="Helical" evidence="1">
    <location>
        <begin position="66"/>
        <end position="85"/>
    </location>
</feature>
<feature type="transmembrane region" description="Helical" evidence="1">
    <location>
        <begin position="146"/>
        <end position="166"/>
    </location>
</feature>
<evidence type="ECO:0000313" key="2">
    <source>
        <dbReference type="EMBL" id="MDN4074002.1"/>
    </source>
</evidence>
<sequence>MSDEECLHAHSTNGRSFIGNVIYLSANEKNHWFSALQAKKAVIQDDIFAVIMIAFLANAALHPATLLYAVPGTLIGVVFVVYAARYSTFQWRESQLFYRTHKWIEVIILILFLARFLYRSVFLASAAGAESLQDVQYGQHFIRDPLTVFVFFILGAYYIGFNAFVLRKGKGLKQEEAAVQSTF</sequence>
<dbReference type="InterPro" id="IPR058247">
    <property type="entry name" value="DUF1453"/>
</dbReference>
<keyword evidence="1" id="KW-0472">Membrane</keyword>
<dbReference type="Proteomes" id="UP001168694">
    <property type="component" value="Unassembled WGS sequence"/>
</dbReference>